<gene>
    <name evidence="2" type="ORF">WDJ61_05640</name>
</gene>
<keyword evidence="1" id="KW-1133">Transmembrane helix</keyword>
<dbReference type="RefSeq" id="WP_338753711.1">
    <property type="nucleotide sequence ID" value="NZ_CP147404.1"/>
</dbReference>
<sequence length="55" mass="6038">MPRRLVGGLILAVMGVILTFCSYSIPVENHLLQKLGCVLVVVGIFLAPNWISKEE</sequence>
<evidence type="ECO:0000313" key="2">
    <source>
        <dbReference type="EMBL" id="WXB94109.1"/>
    </source>
</evidence>
<reference evidence="2 3" key="1">
    <citation type="submission" date="2024-02" db="EMBL/GenBank/DDBJ databases">
        <title>Seven novel Bacillus-like species.</title>
        <authorList>
            <person name="Liu G."/>
        </authorList>
    </citation>
    <scope>NUCLEOTIDE SEQUENCE [LARGE SCALE GENOMIC DNA]</scope>
    <source>
        <strain evidence="2 3">FJAT-52991</strain>
    </source>
</reference>
<dbReference type="Proteomes" id="UP001387364">
    <property type="component" value="Chromosome"/>
</dbReference>
<evidence type="ECO:0000313" key="3">
    <source>
        <dbReference type="Proteomes" id="UP001387364"/>
    </source>
</evidence>
<keyword evidence="3" id="KW-1185">Reference proteome</keyword>
<keyword evidence="1" id="KW-0472">Membrane</keyword>
<keyword evidence="1" id="KW-0812">Transmembrane</keyword>
<evidence type="ECO:0000256" key="1">
    <source>
        <dbReference type="SAM" id="Phobius"/>
    </source>
</evidence>
<name>A0ABZ2N9K4_9BACI</name>
<proteinExistence type="predicted"/>
<feature type="transmembrane region" description="Helical" evidence="1">
    <location>
        <begin position="31"/>
        <end position="51"/>
    </location>
</feature>
<dbReference type="EMBL" id="CP147404">
    <property type="protein sequence ID" value="WXB94109.1"/>
    <property type="molecule type" value="Genomic_DNA"/>
</dbReference>
<organism evidence="2 3">
    <name type="scientific">Bacillus kandeliae</name>
    <dbReference type="NCBI Taxonomy" id="3129297"/>
    <lineage>
        <taxon>Bacteria</taxon>
        <taxon>Bacillati</taxon>
        <taxon>Bacillota</taxon>
        <taxon>Bacilli</taxon>
        <taxon>Bacillales</taxon>
        <taxon>Bacillaceae</taxon>
        <taxon>Bacillus</taxon>
    </lineage>
</organism>
<accession>A0ABZ2N9K4</accession>
<protein>
    <submittedName>
        <fullName evidence="2">Uncharacterized protein</fullName>
    </submittedName>
</protein>
<feature type="transmembrane region" description="Helical" evidence="1">
    <location>
        <begin position="5"/>
        <end position="25"/>
    </location>
</feature>